<gene>
    <name evidence="4" type="ORF">EBN03_12335</name>
</gene>
<proteinExistence type="predicted"/>
<dbReference type="GO" id="GO:0003700">
    <property type="term" value="F:DNA-binding transcription factor activity"/>
    <property type="evidence" value="ECO:0007669"/>
    <property type="project" value="TreeGrafter"/>
</dbReference>
<dbReference type="InterPro" id="IPR050109">
    <property type="entry name" value="HTH-type_TetR-like_transc_reg"/>
</dbReference>
<keyword evidence="5" id="KW-1185">Reference proteome</keyword>
<reference evidence="4 5" key="1">
    <citation type="submission" date="2018-10" db="EMBL/GenBank/DDBJ databases">
        <title>Isolation from cow dung.</title>
        <authorList>
            <person name="Ling L."/>
        </authorList>
    </citation>
    <scope>NUCLEOTIDE SEQUENCE [LARGE SCALE GENOMIC DNA]</scope>
    <source>
        <strain evidence="4 5">NEAU-LL90</strain>
    </source>
</reference>
<dbReference type="Proteomes" id="UP000279275">
    <property type="component" value="Unassembled WGS sequence"/>
</dbReference>
<evidence type="ECO:0000256" key="2">
    <source>
        <dbReference type="PROSITE-ProRule" id="PRU00335"/>
    </source>
</evidence>
<evidence type="ECO:0000313" key="4">
    <source>
        <dbReference type="EMBL" id="RMI32737.1"/>
    </source>
</evidence>
<keyword evidence="1 2" id="KW-0238">DNA-binding</keyword>
<protein>
    <submittedName>
        <fullName evidence="4">TetR/AcrR family transcriptional regulator</fullName>
    </submittedName>
</protein>
<name>A0A3M2L510_9NOCA</name>
<dbReference type="PANTHER" id="PTHR30055">
    <property type="entry name" value="HTH-TYPE TRANSCRIPTIONAL REGULATOR RUTR"/>
    <property type="match status" value="1"/>
</dbReference>
<dbReference type="InterPro" id="IPR009057">
    <property type="entry name" value="Homeodomain-like_sf"/>
</dbReference>
<accession>A0A3M2L510</accession>
<dbReference type="EMBL" id="RFFH01000004">
    <property type="protein sequence ID" value="RMI32737.1"/>
    <property type="molecule type" value="Genomic_DNA"/>
</dbReference>
<comment type="caution">
    <text evidence="4">The sequence shown here is derived from an EMBL/GenBank/DDBJ whole genome shotgun (WGS) entry which is preliminary data.</text>
</comment>
<dbReference type="OrthoDB" id="4709704at2"/>
<feature type="DNA-binding region" description="H-T-H motif" evidence="2">
    <location>
        <begin position="37"/>
        <end position="56"/>
    </location>
</feature>
<dbReference type="PRINTS" id="PR00455">
    <property type="entry name" value="HTHTETR"/>
</dbReference>
<evidence type="ECO:0000256" key="1">
    <source>
        <dbReference type="ARBA" id="ARBA00023125"/>
    </source>
</evidence>
<dbReference type="Pfam" id="PF00440">
    <property type="entry name" value="TetR_N"/>
    <property type="match status" value="1"/>
</dbReference>
<dbReference type="InterPro" id="IPR001647">
    <property type="entry name" value="HTH_TetR"/>
</dbReference>
<dbReference type="AlphaFoldDB" id="A0A3M2L510"/>
<dbReference type="PANTHER" id="PTHR30055:SF226">
    <property type="entry name" value="HTH-TYPE TRANSCRIPTIONAL REGULATOR PKSA"/>
    <property type="match status" value="1"/>
</dbReference>
<dbReference type="GO" id="GO:0000976">
    <property type="term" value="F:transcription cis-regulatory region binding"/>
    <property type="evidence" value="ECO:0007669"/>
    <property type="project" value="TreeGrafter"/>
</dbReference>
<feature type="domain" description="HTH tetR-type" evidence="3">
    <location>
        <begin position="14"/>
        <end position="74"/>
    </location>
</feature>
<evidence type="ECO:0000259" key="3">
    <source>
        <dbReference type="PROSITE" id="PS50977"/>
    </source>
</evidence>
<dbReference type="RefSeq" id="WP_122188123.1">
    <property type="nucleotide sequence ID" value="NZ_RFFH01000004.1"/>
</dbReference>
<dbReference type="PROSITE" id="PS50977">
    <property type="entry name" value="HTH_TETR_2"/>
    <property type="match status" value="1"/>
</dbReference>
<sequence length="198" mass="20873">MPRISAATVAEHRAAQHRALLDAARDLLAADPTHLPSLAEVGALAGLARPSVYQYFRSRDELLIAVLADAFPRWSDRVTAAMDREPDPVGRVLAYVTANLELVAAGEHAMARTLTAAIESDQSARSRTLHDQLRLPLVAALTACGAPDPAATAELVDGIVHAATRMVENGADPARVTERAAELVSPFLLSLPGSDSGS</sequence>
<organism evidence="4 5">
    <name type="scientific">Nocardia stercoris</name>
    <dbReference type="NCBI Taxonomy" id="2483361"/>
    <lineage>
        <taxon>Bacteria</taxon>
        <taxon>Bacillati</taxon>
        <taxon>Actinomycetota</taxon>
        <taxon>Actinomycetes</taxon>
        <taxon>Mycobacteriales</taxon>
        <taxon>Nocardiaceae</taxon>
        <taxon>Nocardia</taxon>
    </lineage>
</organism>
<evidence type="ECO:0000313" key="5">
    <source>
        <dbReference type="Proteomes" id="UP000279275"/>
    </source>
</evidence>
<dbReference type="Gene3D" id="1.10.357.10">
    <property type="entry name" value="Tetracycline Repressor, domain 2"/>
    <property type="match status" value="1"/>
</dbReference>
<dbReference type="SUPFAM" id="SSF46689">
    <property type="entry name" value="Homeodomain-like"/>
    <property type="match status" value="1"/>
</dbReference>